<organism evidence="1 2">
    <name type="scientific">Streptomyces populi</name>
    <dbReference type="NCBI Taxonomy" id="2058924"/>
    <lineage>
        <taxon>Bacteria</taxon>
        <taxon>Bacillati</taxon>
        <taxon>Actinomycetota</taxon>
        <taxon>Actinomycetes</taxon>
        <taxon>Kitasatosporales</taxon>
        <taxon>Streptomycetaceae</taxon>
        <taxon>Streptomyces</taxon>
    </lineage>
</organism>
<evidence type="ECO:0000313" key="2">
    <source>
        <dbReference type="Proteomes" id="UP000236178"/>
    </source>
</evidence>
<name>A0A2I0SH41_9ACTN</name>
<reference evidence="1 2" key="1">
    <citation type="submission" date="2017-12" db="EMBL/GenBank/DDBJ databases">
        <title>Streptomyces populusis sp. nov., a novel endophytic actinobacterium isolated from stems of Populus adenopoda Maxim.</title>
        <authorList>
            <person name="Wang Z."/>
        </authorList>
    </citation>
    <scope>NUCLEOTIDE SEQUENCE [LARGE SCALE GENOMIC DNA]</scope>
    <source>
        <strain evidence="1 2">A249</strain>
    </source>
</reference>
<keyword evidence="2" id="KW-1185">Reference proteome</keyword>
<gene>
    <name evidence="1" type="ORF">CW362_30445</name>
</gene>
<accession>A0A2I0SH41</accession>
<evidence type="ECO:0000313" key="1">
    <source>
        <dbReference type="EMBL" id="PKT69250.1"/>
    </source>
</evidence>
<dbReference type="AlphaFoldDB" id="A0A2I0SH41"/>
<dbReference type="Proteomes" id="UP000236178">
    <property type="component" value="Unassembled WGS sequence"/>
</dbReference>
<dbReference type="EMBL" id="PJOS01000080">
    <property type="protein sequence ID" value="PKT69250.1"/>
    <property type="molecule type" value="Genomic_DNA"/>
</dbReference>
<proteinExistence type="predicted"/>
<comment type="caution">
    <text evidence="1">The sequence shown here is derived from an EMBL/GenBank/DDBJ whole genome shotgun (WGS) entry which is preliminary data.</text>
</comment>
<protein>
    <submittedName>
        <fullName evidence="1">Uncharacterized protein</fullName>
    </submittedName>
</protein>
<sequence>MADRRRTFDAGFREGGSVRIITETKPTARGAKDFGIDGTAPASWLLRACGVDGKPPAESGRVIRETRVRTDQGDRAA</sequence>
<dbReference type="OrthoDB" id="52928at2"/>